<feature type="compositionally biased region" description="Basic and acidic residues" evidence="1">
    <location>
        <begin position="509"/>
        <end position="523"/>
    </location>
</feature>
<evidence type="ECO:0000313" key="3">
    <source>
        <dbReference type="Proteomes" id="UP000886595"/>
    </source>
</evidence>
<feature type="compositionally biased region" description="Low complexity" evidence="1">
    <location>
        <begin position="218"/>
        <end position="230"/>
    </location>
</feature>
<keyword evidence="3" id="KW-1185">Reference proteome</keyword>
<proteinExistence type="predicted"/>
<feature type="region of interest" description="Disordered" evidence="1">
    <location>
        <begin position="621"/>
        <end position="641"/>
    </location>
</feature>
<feature type="compositionally biased region" description="Pro residues" evidence="1">
    <location>
        <begin position="231"/>
        <end position="242"/>
    </location>
</feature>
<feature type="compositionally biased region" description="Basic and acidic residues" evidence="1">
    <location>
        <begin position="329"/>
        <end position="345"/>
    </location>
</feature>
<feature type="compositionally biased region" description="Basic and acidic residues" evidence="1">
    <location>
        <begin position="259"/>
        <end position="273"/>
    </location>
</feature>
<feature type="compositionally biased region" description="Basic residues" evidence="1">
    <location>
        <begin position="307"/>
        <end position="318"/>
    </location>
</feature>
<dbReference type="Proteomes" id="UP000886595">
    <property type="component" value="Unassembled WGS sequence"/>
</dbReference>
<dbReference type="AlphaFoldDB" id="A0A8X7PGB9"/>
<feature type="compositionally biased region" description="Low complexity" evidence="1">
    <location>
        <begin position="371"/>
        <end position="390"/>
    </location>
</feature>
<name>A0A8X7PGB9_BRACI</name>
<sequence length="691" mass="75601">MRSPVVEGESWENVEETRLTPSSVKALLRKCGGAGVTFLIPTKSQRPWSLRWDSSAIDGDGGEIDVSMSVRTLEELTYTKSMGDGLFSIHMRPNYNVIIDHPSRTANWQRFYFYVKYDVDHPDTASYPEDFVSDARAVVSCFQVSWKHITIERVRRVLDRISKRDWSSDLPPLITGNKRRFWIFSSAEQKIIDEAREMKELPDLGALIKKKLSGAKKASSATLSETTPSETTPPAPLPPAPLPLAVSPEPSVGPVNAESSREDLMRTSERETAEPSVTDGNKKKRSAPDSSALAASQVRTESDGPPKKKKKKEKKKKHVEGQSEPIGDIEGRETATEEGSSRDAATRAVVELNDSPIVLPKRKKTSRSHESSTPAESASAAKTPSAAPPTIVEDLEKRRGEFETARSLQSQAFGTKKCLEALKESGTDIPQEMIDLFAEQEKEYEAEAKRLAVSGIPEELLCLSPLRLRSPFFKENVLAAIDPYGSNAGLIDAGTAAFLQTPSSSQGDHVTEKLDDPTGRELGESSFQERGIASEVVRPEDTTAPLVSDTAVFSAGLVVNEGPVIPTLRASGVTPTPTLGVEETEVEPVNLLDLSDFLTEEVGGEKPDEIEPVLVGNPQGKERAVDEAENPPVLPTDETGGASDQLEAQLRIHLFCQRMRLEVLRISSKLRSSRRAPIVSRTNLICCCCFS</sequence>
<feature type="region of interest" description="Disordered" evidence="1">
    <location>
        <begin position="218"/>
        <end position="390"/>
    </location>
</feature>
<feature type="compositionally biased region" description="Low complexity" evidence="1">
    <location>
        <begin position="243"/>
        <end position="252"/>
    </location>
</feature>
<dbReference type="OrthoDB" id="1113395at2759"/>
<reference evidence="2 3" key="1">
    <citation type="submission" date="2020-02" db="EMBL/GenBank/DDBJ databases">
        <authorList>
            <person name="Ma Q."/>
            <person name="Huang Y."/>
            <person name="Song X."/>
            <person name="Pei D."/>
        </authorList>
    </citation>
    <scope>NUCLEOTIDE SEQUENCE [LARGE SCALE GENOMIC DNA]</scope>
    <source>
        <strain evidence="2">Sxm20200214</strain>
        <tissue evidence="2">Leaf</tissue>
    </source>
</reference>
<accession>A0A8X7PGB9</accession>
<comment type="caution">
    <text evidence="2">The sequence shown here is derived from an EMBL/GenBank/DDBJ whole genome shotgun (WGS) entry which is preliminary data.</text>
</comment>
<feature type="region of interest" description="Disordered" evidence="1">
    <location>
        <begin position="501"/>
        <end position="535"/>
    </location>
</feature>
<dbReference type="EMBL" id="JAAMPC010000016">
    <property type="protein sequence ID" value="KAG2250137.1"/>
    <property type="molecule type" value="Genomic_DNA"/>
</dbReference>
<evidence type="ECO:0000256" key="1">
    <source>
        <dbReference type="SAM" id="MobiDB-lite"/>
    </source>
</evidence>
<evidence type="ECO:0000313" key="2">
    <source>
        <dbReference type="EMBL" id="KAG2250137.1"/>
    </source>
</evidence>
<protein>
    <submittedName>
        <fullName evidence="2">Uncharacterized protein</fullName>
    </submittedName>
</protein>
<organism evidence="2 3">
    <name type="scientific">Brassica carinata</name>
    <name type="common">Ethiopian mustard</name>
    <name type="synonym">Abyssinian cabbage</name>
    <dbReference type="NCBI Taxonomy" id="52824"/>
    <lineage>
        <taxon>Eukaryota</taxon>
        <taxon>Viridiplantae</taxon>
        <taxon>Streptophyta</taxon>
        <taxon>Embryophyta</taxon>
        <taxon>Tracheophyta</taxon>
        <taxon>Spermatophyta</taxon>
        <taxon>Magnoliopsida</taxon>
        <taxon>eudicotyledons</taxon>
        <taxon>Gunneridae</taxon>
        <taxon>Pentapetalae</taxon>
        <taxon>rosids</taxon>
        <taxon>malvids</taxon>
        <taxon>Brassicales</taxon>
        <taxon>Brassicaceae</taxon>
        <taxon>Brassiceae</taxon>
        <taxon>Brassica</taxon>
    </lineage>
</organism>
<gene>
    <name evidence="2" type="ORF">Bca52824_080273</name>
</gene>